<dbReference type="SUPFAM" id="SSF53300">
    <property type="entry name" value="vWA-like"/>
    <property type="match status" value="1"/>
</dbReference>
<evidence type="ECO:0000256" key="5">
    <source>
        <dbReference type="PROSITE-ProRule" id="PRU00302"/>
    </source>
</evidence>
<evidence type="ECO:0000259" key="7">
    <source>
        <dbReference type="PROSITE" id="PS50234"/>
    </source>
</evidence>
<feature type="transmembrane region" description="Helical" evidence="6">
    <location>
        <begin position="7"/>
        <end position="29"/>
    </location>
</feature>
<name>A0A8D0H534_SPHPU</name>
<dbReference type="InterPro" id="IPR035976">
    <property type="entry name" value="Sushi/SCR/CCP_sf"/>
</dbReference>
<evidence type="ECO:0000256" key="3">
    <source>
        <dbReference type="ARBA" id="ARBA00023157"/>
    </source>
</evidence>
<feature type="disulfide bond" evidence="5">
    <location>
        <begin position="125"/>
        <end position="152"/>
    </location>
</feature>
<dbReference type="GO" id="GO:0070062">
    <property type="term" value="C:extracellular exosome"/>
    <property type="evidence" value="ECO:0007669"/>
    <property type="project" value="TreeGrafter"/>
</dbReference>
<keyword evidence="6" id="KW-0472">Membrane</keyword>
<feature type="domain" description="VWFA" evidence="7">
    <location>
        <begin position="245"/>
        <end position="372"/>
    </location>
</feature>
<keyword evidence="2" id="KW-0677">Repeat</keyword>
<dbReference type="InterPro" id="IPR000436">
    <property type="entry name" value="Sushi_SCR_CCP_dom"/>
</dbReference>
<feature type="domain" description="Sushi" evidence="8">
    <location>
        <begin position="87"/>
        <end position="154"/>
    </location>
</feature>
<evidence type="ECO:0000256" key="6">
    <source>
        <dbReference type="SAM" id="Phobius"/>
    </source>
</evidence>
<keyword evidence="6" id="KW-0812">Transmembrane</keyword>
<dbReference type="Proteomes" id="UP000694392">
    <property type="component" value="Unplaced"/>
</dbReference>
<keyword evidence="6" id="KW-1133">Transmembrane helix</keyword>
<comment type="caution">
    <text evidence="5">Lacks conserved residue(s) required for the propagation of feature annotation.</text>
</comment>
<dbReference type="PANTHER" id="PTHR46393:SF1">
    <property type="entry name" value="COMPLEMENT FACTOR B"/>
    <property type="match status" value="1"/>
</dbReference>
<dbReference type="PROSITE" id="PS50234">
    <property type="entry name" value="VWFA"/>
    <property type="match status" value="1"/>
</dbReference>
<dbReference type="FunFam" id="2.10.70.10:FF:000019">
    <property type="entry name" value="Complement factor b,-like"/>
    <property type="match status" value="1"/>
</dbReference>
<dbReference type="InterPro" id="IPR002035">
    <property type="entry name" value="VWF_A"/>
</dbReference>
<dbReference type="CDD" id="cd00033">
    <property type="entry name" value="CCP"/>
    <property type="match status" value="2"/>
</dbReference>
<dbReference type="Pfam" id="PF00092">
    <property type="entry name" value="VWA"/>
    <property type="match status" value="1"/>
</dbReference>
<organism evidence="9 10">
    <name type="scientific">Sphenodon punctatus</name>
    <name type="common">Tuatara</name>
    <name type="synonym">Hatteria punctata</name>
    <dbReference type="NCBI Taxonomy" id="8508"/>
    <lineage>
        <taxon>Eukaryota</taxon>
        <taxon>Metazoa</taxon>
        <taxon>Chordata</taxon>
        <taxon>Craniata</taxon>
        <taxon>Vertebrata</taxon>
        <taxon>Euteleostomi</taxon>
        <taxon>Lepidosauria</taxon>
        <taxon>Sphenodontia</taxon>
        <taxon>Sphenodontidae</taxon>
        <taxon>Sphenodon</taxon>
    </lineage>
</organism>
<keyword evidence="3 5" id="KW-1015">Disulfide bond</keyword>
<dbReference type="OMA" id="NTTRHVI"/>
<evidence type="ECO:0000259" key="8">
    <source>
        <dbReference type="PROSITE" id="PS50923"/>
    </source>
</evidence>
<accession>A0A8D0H534</accession>
<dbReference type="Ensembl" id="ENSSPUT00000017906.1">
    <property type="protein sequence ID" value="ENSSPUP00000016812.1"/>
    <property type="gene ID" value="ENSSPUG00000012983.1"/>
</dbReference>
<dbReference type="Pfam" id="PF00084">
    <property type="entry name" value="Sushi"/>
    <property type="match status" value="2"/>
</dbReference>
<feature type="domain" description="Sushi" evidence="8">
    <location>
        <begin position="157"/>
        <end position="214"/>
    </location>
</feature>
<dbReference type="PANTHER" id="PTHR46393">
    <property type="entry name" value="SUSHI DOMAIN-CONTAINING PROTEIN"/>
    <property type="match status" value="1"/>
</dbReference>
<dbReference type="SMART" id="SM00032">
    <property type="entry name" value="CCP"/>
    <property type="match status" value="2"/>
</dbReference>
<dbReference type="AlphaFoldDB" id="A0A8D0H534"/>
<evidence type="ECO:0000313" key="10">
    <source>
        <dbReference type="Proteomes" id="UP000694392"/>
    </source>
</evidence>
<evidence type="ECO:0000256" key="4">
    <source>
        <dbReference type="ARBA" id="ARBA00023180"/>
    </source>
</evidence>
<keyword evidence="10" id="KW-1185">Reference proteome</keyword>
<dbReference type="PROSITE" id="PS50923">
    <property type="entry name" value="SUSHI"/>
    <property type="match status" value="2"/>
</dbReference>
<dbReference type="GO" id="GO:0006956">
    <property type="term" value="P:complement activation"/>
    <property type="evidence" value="ECO:0007669"/>
    <property type="project" value="TreeGrafter"/>
</dbReference>
<dbReference type="SUPFAM" id="SSF57535">
    <property type="entry name" value="Complement control module/SCR domain"/>
    <property type="match status" value="2"/>
</dbReference>
<sequence>FSPCACRLVGLVSPLALGTYILSVVFMFLTLPCSPKLPPDGASRPKATCDPKTGEISGGSYKVLKDGSVLMYECPEGKYPYPVPIQTRGGEPRESGTWGETRFEHGDFEPRQPRYNVSQELRFHCYGGYTLRGSHNRTCLPNGKWSGETAVCDDGAGHCPNPGAPIGAWKEGTQYWIEDSVRYHCHQGLALVGSAKRTCLESGEWSGSEPACRGEVFGGCRKVIEKVVATTGKRRIKIEPGGSMNIYVVLDASESIGKDFEKAQNVIIKLIEKVASYDVSPKYGIVTYATEAKEVVKATDVNSNDAAWVIDQLKNITYKDHQLKPGTNTKAGLDKVYHQMLLEQEEEKRRGEKYPRVSNTTRHVIILMTDGENPGVLAPSRPLL</sequence>
<dbReference type="GO" id="GO:0009617">
    <property type="term" value="P:response to bacterium"/>
    <property type="evidence" value="ECO:0007669"/>
    <property type="project" value="TreeGrafter"/>
</dbReference>
<dbReference type="Gene3D" id="2.10.70.10">
    <property type="entry name" value="Complement Module, domain 1"/>
    <property type="match status" value="3"/>
</dbReference>
<keyword evidence="4" id="KW-0325">Glycoprotein</keyword>
<reference evidence="9" key="2">
    <citation type="submission" date="2025-09" db="UniProtKB">
        <authorList>
            <consortium name="Ensembl"/>
        </authorList>
    </citation>
    <scope>IDENTIFICATION</scope>
</reference>
<evidence type="ECO:0000256" key="1">
    <source>
        <dbReference type="ARBA" id="ARBA00022659"/>
    </source>
</evidence>
<dbReference type="GeneTree" id="ENSGT00940000158605"/>
<proteinExistence type="predicted"/>
<keyword evidence="1 5" id="KW-0768">Sushi</keyword>
<dbReference type="InterPro" id="IPR036465">
    <property type="entry name" value="vWFA_dom_sf"/>
</dbReference>
<evidence type="ECO:0000256" key="2">
    <source>
        <dbReference type="ARBA" id="ARBA00022737"/>
    </source>
</evidence>
<dbReference type="Gene3D" id="3.40.50.410">
    <property type="entry name" value="von Willebrand factor, type A domain"/>
    <property type="match status" value="1"/>
</dbReference>
<evidence type="ECO:0008006" key="11">
    <source>
        <dbReference type="Google" id="ProtNLM"/>
    </source>
</evidence>
<evidence type="ECO:0000313" key="9">
    <source>
        <dbReference type="Ensembl" id="ENSSPUP00000016812.1"/>
    </source>
</evidence>
<feature type="disulfide bond" evidence="5">
    <location>
        <begin position="185"/>
        <end position="212"/>
    </location>
</feature>
<protein>
    <recommendedName>
        <fullName evidence="11">Complement factor B</fullName>
    </recommendedName>
</protein>
<reference evidence="9" key="1">
    <citation type="submission" date="2025-08" db="UniProtKB">
        <authorList>
            <consortium name="Ensembl"/>
        </authorList>
    </citation>
    <scope>IDENTIFICATION</scope>
</reference>